<dbReference type="GO" id="GO:0006261">
    <property type="term" value="P:DNA-templated DNA replication"/>
    <property type="evidence" value="ECO:0007669"/>
    <property type="project" value="TreeGrafter"/>
</dbReference>
<dbReference type="InterPro" id="IPR012763">
    <property type="entry name" value="DNA_pol_III_sug/sutau_N"/>
</dbReference>
<dbReference type="Pfam" id="PF12169">
    <property type="entry name" value="DNA_pol3_gamma3"/>
    <property type="match status" value="1"/>
</dbReference>
<dbReference type="AlphaFoldDB" id="A0AA35QW95"/>
<comment type="caution">
    <text evidence="12">The sequence shown here is derived from an EMBL/GenBank/DDBJ whole genome shotgun (WGS) entry which is preliminary data.</text>
</comment>
<keyword evidence="8" id="KW-0808">Transferase</keyword>
<keyword evidence="8" id="KW-0548">Nucleotidyltransferase</keyword>
<comment type="similarity">
    <text evidence="1">Belongs to the DnaX/STICHEL family.</text>
</comment>
<dbReference type="InterPro" id="IPR022754">
    <property type="entry name" value="DNA_pol_III_gamma-3"/>
</dbReference>
<dbReference type="Gene3D" id="1.10.8.60">
    <property type="match status" value="1"/>
</dbReference>
<dbReference type="Proteomes" id="UP001174909">
    <property type="component" value="Unassembled WGS sequence"/>
</dbReference>
<dbReference type="EMBL" id="CASHTH010000217">
    <property type="protein sequence ID" value="CAI7994546.1"/>
    <property type="molecule type" value="Genomic_DNA"/>
</dbReference>
<evidence type="ECO:0000313" key="12">
    <source>
        <dbReference type="EMBL" id="CAI7994546.1"/>
    </source>
</evidence>
<gene>
    <name evidence="12" type="ORF">GBAR_LOCUS1483</name>
</gene>
<keyword evidence="5" id="KW-0547">Nucleotide-binding</keyword>
<keyword evidence="6" id="KW-0862">Zinc</keyword>
<evidence type="ECO:0000256" key="6">
    <source>
        <dbReference type="ARBA" id="ARBA00022833"/>
    </source>
</evidence>
<dbReference type="GO" id="GO:0003887">
    <property type="term" value="F:DNA-directed DNA polymerase activity"/>
    <property type="evidence" value="ECO:0007669"/>
    <property type="project" value="UniProtKB-KW"/>
</dbReference>
<dbReference type="CDD" id="cd18137">
    <property type="entry name" value="HLD_clamp_pol_III_gamma_tau"/>
    <property type="match status" value="1"/>
</dbReference>
<evidence type="ECO:0000256" key="10">
    <source>
        <dbReference type="SAM" id="MobiDB-lite"/>
    </source>
</evidence>
<evidence type="ECO:0000256" key="1">
    <source>
        <dbReference type="ARBA" id="ARBA00006360"/>
    </source>
</evidence>
<dbReference type="NCBIfam" id="TIGR02397">
    <property type="entry name" value="dnaX_nterm"/>
    <property type="match status" value="1"/>
</dbReference>
<sequence length="310" mass="33378">MDRLAHAYLLTGVRGVGKTSTARIIARALNCIGEDGTGGPTPDPCGTCDHCVSIAEDRHVDVIEMDAASRTGIDDVRELIESVRYRPVSARYKVYIIDEVHMLSKQAFNALLKTLEEPPPHVKFVFATTEVRRLPVTVLSRCQRFDLRRVDMEVLIEHFSRIAADEGAEVEPAALALIARAADGSVRDGLSVLDQAMVHEGTRITEEAVRAMLGLADRTRLFDLFDMLMKGAIKDALDCFSELHDAGAEPQAFAAGPAGALPLADPAEACARRSGRPSGARGGTHARARHGRGVDGAVAYPDVADAAERS</sequence>
<proteinExistence type="inferred from homology"/>
<dbReference type="PANTHER" id="PTHR11669:SF0">
    <property type="entry name" value="PROTEIN STICHEL-LIKE 2"/>
    <property type="match status" value="1"/>
</dbReference>
<reference evidence="12" key="1">
    <citation type="submission" date="2023-03" db="EMBL/GenBank/DDBJ databases">
        <authorList>
            <person name="Steffen K."/>
            <person name="Cardenas P."/>
        </authorList>
    </citation>
    <scope>NUCLEOTIDE SEQUENCE</scope>
</reference>
<dbReference type="InterPro" id="IPR045085">
    <property type="entry name" value="HLD_clamp_pol_III_gamma_tau"/>
</dbReference>
<keyword evidence="3" id="KW-0235">DNA replication</keyword>
<feature type="region of interest" description="Disordered" evidence="10">
    <location>
        <begin position="268"/>
        <end position="310"/>
    </location>
</feature>
<comment type="catalytic activity">
    <reaction evidence="9">
        <text>DNA(n) + a 2'-deoxyribonucleoside 5'-triphosphate = DNA(n+1) + diphosphate</text>
        <dbReference type="Rhea" id="RHEA:22508"/>
        <dbReference type="Rhea" id="RHEA-COMP:17339"/>
        <dbReference type="Rhea" id="RHEA-COMP:17340"/>
        <dbReference type="ChEBI" id="CHEBI:33019"/>
        <dbReference type="ChEBI" id="CHEBI:61560"/>
        <dbReference type="ChEBI" id="CHEBI:173112"/>
        <dbReference type="EC" id="2.7.7.7"/>
    </reaction>
</comment>
<dbReference type="InterPro" id="IPR003593">
    <property type="entry name" value="AAA+_ATPase"/>
</dbReference>
<dbReference type="Pfam" id="PF22608">
    <property type="entry name" value="DNAX_ATPase_lid"/>
    <property type="match status" value="1"/>
</dbReference>
<evidence type="ECO:0000256" key="7">
    <source>
        <dbReference type="ARBA" id="ARBA00022840"/>
    </source>
</evidence>
<keyword evidence="13" id="KW-1185">Reference proteome</keyword>
<evidence type="ECO:0000256" key="5">
    <source>
        <dbReference type="ARBA" id="ARBA00022741"/>
    </source>
</evidence>
<evidence type="ECO:0000259" key="11">
    <source>
        <dbReference type="SMART" id="SM00382"/>
    </source>
</evidence>
<keyword evidence="7" id="KW-0067">ATP-binding</keyword>
<dbReference type="Gene3D" id="3.40.50.300">
    <property type="entry name" value="P-loop containing nucleotide triphosphate hydrolases"/>
    <property type="match status" value="1"/>
</dbReference>
<evidence type="ECO:0000256" key="2">
    <source>
        <dbReference type="ARBA" id="ARBA00012417"/>
    </source>
</evidence>
<evidence type="ECO:0000256" key="3">
    <source>
        <dbReference type="ARBA" id="ARBA00022705"/>
    </source>
</evidence>
<dbReference type="FunFam" id="1.10.8.60:FF:000013">
    <property type="entry name" value="DNA polymerase III subunit gamma/tau"/>
    <property type="match status" value="1"/>
</dbReference>
<protein>
    <recommendedName>
        <fullName evidence="2">DNA-directed DNA polymerase</fullName>
        <ecNumber evidence="2">2.7.7.7</ecNumber>
    </recommendedName>
</protein>
<keyword evidence="8" id="KW-0239">DNA-directed DNA polymerase</keyword>
<name>A0AA35QW95_GEOBA</name>
<accession>A0AA35QW95</accession>
<keyword evidence="4" id="KW-0479">Metal-binding</keyword>
<evidence type="ECO:0000256" key="8">
    <source>
        <dbReference type="ARBA" id="ARBA00022932"/>
    </source>
</evidence>
<dbReference type="InterPro" id="IPR027417">
    <property type="entry name" value="P-loop_NTPase"/>
</dbReference>
<dbReference type="GO" id="GO:0009360">
    <property type="term" value="C:DNA polymerase III complex"/>
    <property type="evidence" value="ECO:0007669"/>
    <property type="project" value="InterPro"/>
</dbReference>
<dbReference type="GO" id="GO:0005524">
    <property type="term" value="F:ATP binding"/>
    <property type="evidence" value="ECO:0007669"/>
    <property type="project" value="UniProtKB-KW"/>
</dbReference>
<organism evidence="12 13">
    <name type="scientific">Geodia barretti</name>
    <name type="common">Barrett's horny sponge</name>
    <dbReference type="NCBI Taxonomy" id="519541"/>
    <lineage>
        <taxon>Eukaryota</taxon>
        <taxon>Metazoa</taxon>
        <taxon>Porifera</taxon>
        <taxon>Demospongiae</taxon>
        <taxon>Heteroscleromorpha</taxon>
        <taxon>Tetractinellida</taxon>
        <taxon>Astrophorina</taxon>
        <taxon>Geodiidae</taxon>
        <taxon>Geodia</taxon>
    </lineage>
</organism>
<dbReference type="PANTHER" id="PTHR11669">
    <property type="entry name" value="REPLICATION FACTOR C / DNA POLYMERASE III GAMMA-TAU SUBUNIT"/>
    <property type="match status" value="1"/>
</dbReference>
<evidence type="ECO:0000313" key="13">
    <source>
        <dbReference type="Proteomes" id="UP001174909"/>
    </source>
</evidence>
<dbReference type="CDD" id="cd00009">
    <property type="entry name" value="AAA"/>
    <property type="match status" value="1"/>
</dbReference>
<dbReference type="SMART" id="SM00382">
    <property type="entry name" value="AAA"/>
    <property type="match status" value="1"/>
</dbReference>
<evidence type="ECO:0000256" key="9">
    <source>
        <dbReference type="ARBA" id="ARBA00049244"/>
    </source>
</evidence>
<dbReference type="EC" id="2.7.7.7" evidence="2"/>
<feature type="domain" description="AAA+ ATPase" evidence="11">
    <location>
        <begin position="4"/>
        <end position="151"/>
    </location>
</feature>
<dbReference type="GO" id="GO:0046872">
    <property type="term" value="F:metal ion binding"/>
    <property type="evidence" value="ECO:0007669"/>
    <property type="project" value="UniProtKB-KW"/>
</dbReference>
<dbReference type="Pfam" id="PF13177">
    <property type="entry name" value="DNA_pol3_delta2"/>
    <property type="match status" value="1"/>
</dbReference>
<evidence type="ECO:0000256" key="4">
    <source>
        <dbReference type="ARBA" id="ARBA00022723"/>
    </source>
</evidence>
<dbReference type="InterPro" id="IPR050238">
    <property type="entry name" value="DNA_Rep/Repair_Clamp_Loader"/>
</dbReference>
<dbReference type="SUPFAM" id="SSF52540">
    <property type="entry name" value="P-loop containing nucleoside triphosphate hydrolases"/>
    <property type="match status" value="1"/>
</dbReference>